<dbReference type="RefSeq" id="XP_040772572.1">
    <property type="nucleotide sequence ID" value="XM_040917717.1"/>
</dbReference>
<dbReference type="GeneID" id="63834846"/>
<proteinExistence type="predicted"/>
<protein>
    <recommendedName>
        <fullName evidence="3">F-box domain-containing protein</fullName>
    </recommendedName>
</protein>
<accession>A0A9P4XV69</accession>
<keyword evidence="2" id="KW-1185">Reference proteome</keyword>
<dbReference type="AlphaFoldDB" id="A0A9P4XV69"/>
<dbReference type="Proteomes" id="UP000803844">
    <property type="component" value="Unassembled WGS sequence"/>
</dbReference>
<gene>
    <name evidence="1" type="ORF">M406DRAFT_265221</name>
</gene>
<name>A0A9P4XV69_CRYP1</name>
<evidence type="ECO:0000313" key="1">
    <source>
        <dbReference type="EMBL" id="KAF3761593.1"/>
    </source>
</evidence>
<evidence type="ECO:0008006" key="3">
    <source>
        <dbReference type="Google" id="ProtNLM"/>
    </source>
</evidence>
<dbReference type="EMBL" id="MU032351">
    <property type="protein sequence ID" value="KAF3761593.1"/>
    <property type="molecule type" value="Genomic_DNA"/>
</dbReference>
<dbReference type="OrthoDB" id="5345494at2759"/>
<sequence length="443" mass="48383">MILSLEQHGGDGHVLPGEVRIETAAVLSILSNALVLSHVVDYLPIADTLNLAATSKTLQGLVCQTPHVVRRLDLGPIKSLHVESQERQHVDVREISERNVDLQVYEAVPKPEYVMRRNSPCAPLRDAFNALRGRDLLRHVSTLVLDGLPVTVGLVHDIVFNSSIPMRILSLRRVKNLDEKKLCTMLRALISSSRPANTLQLQGLYILGGKKTKLLPIDDTHAWYAREGVTTLSRPIEGEWASTMLACAGVISFDAVLCRGPAHPNSPAYGTINMAANPTVAVHSMSGCANCGSAPEGWTVWGDFAGAGADDETCRFPLLAPLPVHSSSIRAAKCPDGAQTASSQEGFGGDTQPKRFIARCARCAQNRCCQTCGRWWCENLFLSQVHLNRDCWECGIQCHSCIRARERTCAVCNLGYCGLHIAGDVQGRCDCKWSDALRPHPVR</sequence>
<comment type="caution">
    <text evidence="1">The sequence shown here is derived from an EMBL/GenBank/DDBJ whole genome shotgun (WGS) entry which is preliminary data.</text>
</comment>
<evidence type="ECO:0000313" key="2">
    <source>
        <dbReference type="Proteomes" id="UP000803844"/>
    </source>
</evidence>
<reference evidence="1" key="1">
    <citation type="journal article" date="2020" name="Phytopathology">
        <title>Genome sequence of the chestnut blight fungus Cryphonectria parasitica EP155: A fundamental resource for an archetypical invasive plant pathogen.</title>
        <authorList>
            <person name="Crouch J.A."/>
            <person name="Dawe A."/>
            <person name="Aerts A."/>
            <person name="Barry K."/>
            <person name="Churchill A.C.L."/>
            <person name="Grimwood J."/>
            <person name="Hillman B."/>
            <person name="Milgroom M.G."/>
            <person name="Pangilinan J."/>
            <person name="Smith M."/>
            <person name="Salamov A."/>
            <person name="Schmutz J."/>
            <person name="Yadav J."/>
            <person name="Grigoriev I.V."/>
            <person name="Nuss D."/>
        </authorList>
    </citation>
    <scope>NUCLEOTIDE SEQUENCE</scope>
    <source>
        <strain evidence="1">EP155</strain>
    </source>
</reference>
<organism evidence="1 2">
    <name type="scientific">Cryphonectria parasitica (strain ATCC 38755 / EP155)</name>
    <dbReference type="NCBI Taxonomy" id="660469"/>
    <lineage>
        <taxon>Eukaryota</taxon>
        <taxon>Fungi</taxon>
        <taxon>Dikarya</taxon>
        <taxon>Ascomycota</taxon>
        <taxon>Pezizomycotina</taxon>
        <taxon>Sordariomycetes</taxon>
        <taxon>Sordariomycetidae</taxon>
        <taxon>Diaporthales</taxon>
        <taxon>Cryphonectriaceae</taxon>
        <taxon>Cryphonectria-Endothia species complex</taxon>
        <taxon>Cryphonectria</taxon>
    </lineage>
</organism>